<dbReference type="Gene3D" id="3.40.1710.10">
    <property type="entry name" value="abc type-2 transporter like domain"/>
    <property type="match status" value="2"/>
</dbReference>
<feature type="transmembrane region" description="Helical" evidence="6">
    <location>
        <begin position="28"/>
        <end position="49"/>
    </location>
</feature>
<dbReference type="Proteomes" id="UP000032582">
    <property type="component" value="Unassembled WGS sequence"/>
</dbReference>
<dbReference type="GO" id="GO:0005886">
    <property type="term" value="C:plasma membrane"/>
    <property type="evidence" value="ECO:0007669"/>
    <property type="project" value="UniProtKB-SubCell"/>
</dbReference>
<comment type="subcellular location">
    <subcellularLocation>
        <location evidence="1">Cell membrane</location>
        <topology evidence="1">Multi-pass membrane protein</topology>
    </subcellularLocation>
</comment>
<keyword evidence="5 6" id="KW-0472">Membrane</keyword>
<feature type="transmembrane region" description="Helical" evidence="6">
    <location>
        <begin position="727"/>
        <end position="750"/>
    </location>
</feature>
<feature type="transmembrane region" description="Helical" evidence="6">
    <location>
        <begin position="567"/>
        <end position="589"/>
    </location>
</feature>
<comment type="caution">
    <text evidence="8">The sequence shown here is derived from an EMBL/GenBank/DDBJ whole genome shotgun (WGS) entry which is preliminary data.</text>
</comment>
<evidence type="ECO:0000313" key="9">
    <source>
        <dbReference type="Proteomes" id="UP000032582"/>
    </source>
</evidence>
<evidence type="ECO:0000256" key="6">
    <source>
        <dbReference type="SAM" id="Phobius"/>
    </source>
</evidence>
<feature type="domain" description="ABC-2 type transporter transmembrane" evidence="7">
    <location>
        <begin position="28"/>
        <end position="374"/>
    </location>
</feature>
<dbReference type="PANTHER" id="PTHR30294:SF46">
    <property type="entry name" value="ABC TRANSPORTER PERMEASE"/>
    <property type="match status" value="1"/>
</dbReference>
<evidence type="ECO:0000256" key="1">
    <source>
        <dbReference type="ARBA" id="ARBA00004651"/>
    </source>
</evidence>
<keyword evidence="4 6" id="KW-1133">Transmembrane helix</keyword>
<feature type="transmembrane region" description="Helical" evidence="6">
    <location>
        <begin position="268"/>
        <end position="289"/>
    </location>
</feature>
<name>A0A0D8LA21_MORMO</name>
<dbReference type="PANTHER" id="PTHR30294">
    <property type="entry name" value="MEMBRANE COMPONENT OF ABC TRANSPORTER YHHJ-RELATED"/>
    <property type="match status" value="1"/>
</dbReference>
<dbReference type="GO" id="GO:0140359">
    <property type="term" value="F:ABC-type transporter activity"/>
    <property type="evidence" value="ECO:0007669"/>
    <property type="project" value="InterPro"/>
</dbReference>
<evidence type="ECO:0000256" key="3">
    <source>
        <dbReference type="ARBA" id="ARBA00022692"/>
    </source>
</evidence>
<sequence length="757" mass="83820">MTNNTVSGFSASLTDEINFICHDRYMKILLFIVPVFLLTFVSAMFSSGVPEKIPVALVDYDHSSLSREIIRNIDASKSIELTEIPENVAQAQRLMKSMKIYAFIEIPRGASGSTIRQDDNKVIIRYNGQFRSTGNAAFIGLQAAVNDAFSSLNNRKSLGAEHKGTGSSVPNIQVVSISNPQNSYERFLTPIAIPVLLSIVLSSAVICAIGRFFEEGKLCAGWMKKSRIYLSIQIVSRCLPYITIIFLWNLLFNVWQTAGRGWPILGNSWLLILAIFMLCLLTASVAVMFISITRNILTALSISTVYTSAALTYSDGTLSILNANGWAKFWSNFQPFTHYYRIQLEQVNLGSDITTSLYQFGILSLYIIIPLTVSFMLLGKHKYKQQPVTFQENVKFDGIKQSFISTLTSIKKSQPIFSTAIMSLILYSIFYPSAYKAQINLKLPVAVVDFDQSSLSRNLIDNLKTTREIDVTRVDSSPSEASNLLRNRKVSAVITIDKDFKNNLIRGGDAGIDVHLSGGYMAVAADLRAAVINAISATTDVNRLTPKATDNIISLPLYNPTLGYESFIMPLVFIIILQQTLIFAGSMLIALRNSVGLTNINVSQFTGTFLGLFIVGFSGAIFVFGWVYYLQGYPNEGNMFLQLWLIVLFSAAVSSMSMLIGSFLDNINRPMQILSATSMVIFYASGASFPTFNMPGWVVKTMEIFPSSTMISGFTMLNSQGAGIYELVPVIIKISLLAIILFLLAMYRLVWRKSKAA</sequence>
<feature type="transmembrane region" description="Helical" evidence="6">
    <location>
        <begin position="673"/>
        <end position="692"/>
    </location>
</feature>
<dbReference type="PATRIC" id="fig|582.24.peg.1354"/>
<dbReference type="AlphaFoldDB" id="A0A0D8LA21"/>
<dbReference type="Pfam" id="PF12698">
    <property type="entry name" value="ABC2_membrane_3"/>
    <property type="match status" value="2"/>
</dbReference>
<feature type="transmembrane region" description="Helical" evidence="6">
    <location>
        <begin position="357"/>
        <end position="378"/>
    </location>
</feature>
<feature type="transmembrane region" description="Helical" evidence="6">
    <location>
        <begin position="191"/>
        <end position="213"/>
    </location>
</feature>
<dbReference type="InterPro" id="IPR013525">
    <property type="entry name" value="ABC2_TM"/>
</dbReference>
<feature type="transmembrane region" description="Helical" evidence="6">
    <location>
        <begin position="296"/>
        <end position="314"/>
    </location>
</feature>
<feature type="transmembrane region" description="Helical" evidence="6">
    <location>
        <begin position="416"/>
        <end position="434"/>
    </location>
</feature>
<proteinExistence type="predicted"/>
<protein>
    <recommendedName>
        <fullName evidence="7">ABC-2 type transporter transmembrane domain-containing protein</fullName>
    </recommendedName>
</protein>
<organism evidence="8 9">
    <name type="scientific">Morganella morganii</name>
    <name type="common">Proteus morganii</name>
    <dbReference type="NCBI Taxonomy" id="582"/>
    <lineage>
        <taxon>Bacteria</taxon>
        <taxon>Pseudomonadati</taxon>
        <taxon>Pseudomonadota</taxon>
        <taxon>Gammaproteobacteria</taxon>
        <taxon>Enterobacterales</taxon>
        <taxon>Morganellaceae</taxon>
        <taxon>Morganella</taxon>
    </lineage>
</organism>
<reference evidence="8 9" key="1">
    <citation type="submission" date="2015-02" db="EMBL/GenBank/DDBJ databases">
        <title>Whole genome shotgun sequencing of cultured foodborne pathogen.</title>
        <authorList>
            <person name="Timme R."/>
            <person name="Allard M.W."/>
            <person name="Strain E."/>
            <person name="Evans P.S."/>
            <person name="Brown E."/>
        </authorList>
    </citation>
    <scope>NUCLEOTIDE SEQUENCE [LARGE SCALE GENOMIC DNA]</scope>
    <source>
        <strain evidence="8 9">GCSL-TSO-24</strain>
    </source>
</reference>
<dbReference type="InterPro" id="IPR051449">
    <property type="entry name" value="ABC-2_transporter_component"/>
</dbReference>
<feature type="transmembrane region" description="Helical" evidence="6">
    <location>
        <begin position="609"/>
        <end position="629"/>
    </location>
</feature>
<dbReference type="EMBL" id="JZSH01000029">
    <property type="protein sequence ID" value="KJF78692.1"/>
    <property type="molecule type" value="Genomic_DNA"/>
</dbReference>
<feature type="domain" description="ABC-2 type transporter transmembrane" evidence="7">
    <location>
        <begin position="418"/>
        <end position="747"/>
    </location>
</feature>
<evidence type="ECO:0000259" key="7">
    <source>
        <dbReference type="Pfam" id="PF12698"/>
    </source>
</evidence>
<evidence type="ECO:0000256" key="2">
    <source>
        <dbReference type="ARBA" id="ARBA00022475"/>
    </source>
</evidence>
<keyword evidence="2" id="KW-1003">Cell membrane</keyword>
<feature type="transmembrane region" description="Helical" evidence="6">
    <location>
        <begin position="234"/>
        <end position="256"/>
    </location>
</feature>
<gene>
    <name evidence="8" type="ORF">UA45_04425</name>
</gene>
<feature type="transmembrane region" description="Helical" evidence="6">
    <location>
        <begin position="641"/>
        <end position="661"/>
    </location>
</feature>
<evidence type="ECO:0000313" key="8">
    <source>
        <dbReference type="EMBL" id="KJF78692.1"/>
    </source>
</evidence>
<keyword evidence="3 6" id="KW-0812">Transmembrane</keyword>
<evidence type="ECO:0000256" key="4">
    <source>
        <dbReference type="ARBA" id="ARBA00022989"/>
    </source>
</evidence>
<accession>A0A0D8LA21</accession>
<evidence type="ECO:0000256" key="5">
    <source>
        <dbReference type="ARBA" id="ARBA00023136"/>
    </source>
</evidence>